<evidence type="ECO:0000256" key="2">
    <source>
        <dbReference type="ARBA" id="ARBA00007647"/>
    </source>
</evidence>
<evidence type="ECO:0000256" key="6">
    <source>
        <dbReference type="ARBA" id="ARBA00022989"/>
    </source>
</evidence>
<evidence type="ECO:0000256" key="7">
    <source>
        <dbReference type="ARBA" id="ARBA00023136"/>
    </source>
</evidence>
<protein>
    <recommendedName>
        <fullName evidence="8">Glycosyltransferase family 92 protein</fullName>
        <ecNumber evidence="8">2.4.1.-</ecNumber>
    </recommendedName>
</protein>
<dbReference type="EMBL" id="CASHTH010000765">
    <property type="protein sequence ID" value="CAI8007357.1"/>
    <property type="molecule type" value="Genomic_DNA"/>
</dbReference>
<keyword evidence="9" id="KW-0732">Signal</keyword>
<feature type="signal peptide" evidence="9">
    <location>
        <begin position="1"/>
        <end position="17"/>
    </location>
</feature>
<evidence type="ECO:0000256" key="5">
    <source>
        <dbReference type="ARBA" id="ARBA00022692"/>
    </source>
</evidence>
<evidence type="ECO:0000313" key="10">
    <source>
        <dbReference type="EMBL" id="CAI8007357.1"/>
    </source>
</evidence>
<keyword evidence="3 8" id="KW-0328">Glycosyltransferase</keyword>
<dbReference type="InterPro" id="IPR008166">
    <property type="entry name" value="Glyco_transf_92"/>
</dbReference>
<name>A0AA35RAG5_GEOBA</name>
<dbReference type="EC" id="2.4.1.-" evidence="8"/>
<evidence type="ECO:0000313" key="11">
    <source>
        <dbReference type="Proteomes" id="UP001174909"/>
    </source>
</evidence>
<comment type="caution">
    <text evidence="10">The sequence shown here is derived from an EMBL/GenBank/DDBJ whole genome shotgun (WGS) entry which is preliminary data.</text>
</comment>
<keyword evidence="7" id="KW-0472">Membrane</keyword>
<evidence type="ECO:0000256" key="8">
    <source>
        <dbReference type="RuleBase" id="RU366017"/>
    </source>
</evidence>
<dbReference type="PANTHER" id="PTHR21461:SF69">
    <property type="entry name" value="GLYCOSYLTRANSFERASE FAMILY 92 PROTEIN"/>
    <property type="match status" value="1"/>
</dbReference>
<dbReference type="Proteomes" id="UP001174909">
    <property type="component" value="Unassembled WGS sequence"/>
</dbReference>
<dbReference type="PANTHER" id="PTHR21461">
    <property type="entry name" value="GLYCOSYLTRANSFERASE FAMILY 92 PROTEIN"/>
    <property type="match status" value="1"/>
</dbReference>
<proteinExistence type="inferred from homology"/>
<comment type="subcellular location">
    <subcellularLocation>
        <location evidence="1">Membrane</location>
        <topology evidence="1">Single-pass membrane protein</topology>
    </subcellularLocation>
</comment>
<keyword evidence="6" id="KW-1133">Transmembrane helix</keyword>
<comment type="similarity">
    <text evidence="2 8">Belongs to the glycosyltransferase 92 family.</text>
</comment>
<dbReference type="GO" id="GO:0005737">
    <property type="term" value="C:cytoplasm"/>
    <property type="evidence" value="ECO:0007669"/>
    <property type="project" value="TreeGrafter"/>
</dbReference>
<keyword evidence="4 8" id="KW-0808">Transferase</keyword>
<organism evidence="10 11">
    <name type="scientific">Geodia barretti</name>
    <name type="common">Barrett's horny sponge</name>
    <dbReference type="NCBI Taxonomy" id="519541"/>
    <lineage>
        <taxon>Eukaryota</taxon>
        <taxon>Metazoa</taxon>
        <taxon>Porifera</taxon>
        <taxon>Demospongiae</taxon>
        <taxon>Heteroscleromorpha</taxon>
        <taxon>Tetractinellida</taxon>
        <taxon>Astrophorina</taxon>
        <taxon>Geodiidae</taxon>
        <taxon>Geodia</taxon>
    </lineage>
</organism>
<dbReference type="GO" id="GO:0016020">
    <property type="term" value="C:membrane"/>
    <property type="evidence" value="ECO:0007669"/>
    <property type="project" value="UniProtKB-SubCell"/>
</dbReference>
<gene>
    <name evidence="10" type="ORF">GBAR_LOCUS5162</name>
</gene>
<dbReference type="Pfam" id="PF01697">
    <property type="entry name" value="Glyco_transf_92"/>
    <property type="match status" value="1"/>
</dbReference>
<evidence type="ECO:0000256" key="3">
    <source>
        <dbReference type="ARBA" id="ARBA00022676"/>
    </source>
</evidence>
<reference evidence="10" key="1">
    <citation type="submission" date="2023-03" db="EMBL/GenBank/DDBJ databases">
        <authorList>
            <person name="Steffen K."/>
            <person name="Cardenas P."/>
        </authorList>
    </citation>
    <scope>NUCLEOTIDE SEQUENCE</scope>
</reference>
<evidence type="ECO:0000256" key="1">
    <source>
        <dbReference type="ARBA" id="ARBA00004167"/>
    </source>
</evidence>
<accession>A0AA35RAG5</accession>
<dbReference type="AlphaFoldDB" id="A0AA35RAG5"/>
<sequence length="406" mass="45998">MICVVVVIVVVYPYVQELDVTSCKTPSSNINATALFSNVSRPTALPLSSALGSYRILSLPSDQVIIRAVYLDLRSREGFRNISVFMVEITKTLLARKGGGIVACGTSDAVTKTLKIRVVLNIGWVHSNHPSLTHDMAMIDCFGLPDTPTGARAFLWYRVVDGGDLYRVESEQPYYIPTPRNTKNKTVVCMAVLYNTPPYLIEFLRYYKHLGVDHVYMVADDSIVQTAALETDGFVQEALREGFVSFSFWHKWLTNKMIFYSSQMLAYENCIYRFQGTYEYALLVDSDDHFIPRVQDQKKLDYYIERFCKVGACTFKWIEYFPDCGQDWSRLGPHGNVTNTILSNRSQEFEYHTGKSLYKLSAALDAGIHTPLKLIKGYKCSKVPSNIAYVAHIRKHRAPPGGMKFC</sequence>
<keyword evidence="5" id="KW-0812">Transmembrane</keyword>
<dbReference type="GO" id="GO:0016757">
    <property type="term" value="F:glycosyltransferase activity"/>
    <property type="evidence" value="ECO:0007669"/>
    <property type="project" value="UniProtKB-UniRule"/>
</dbReference>
<evidence type="ECO:0000256" key="4">
    <source>
        <dbReference type="ARBA" id="ARBA00022679"/>
    </source>
</evidence>
<keyword evidence="11" id="KW-1185">Reference proteome</keyword>
<evidence type="ECO:0000256" key="9">
    <source>
        <dbReference type="SAM" id="SignalP"/>
    </source>
</evidence>
<feature type="chain" id="PRO_5041362086" description="Glycosyltransferase family 92 protein" evidence="9">
    <location>
        <begin position="18"/>
        <end position="406"/>
    </location>
</feature>